<dbReference type="RefSeq" id="XP_013396861.1">
    <property type="nucleotide sequence ID" value="XM_013541407.1"/>
</dbReference>
<dbReference type="Proteomes" id="UP000085678">
    <property type="component" value="Unplaced"/>
</dbReference>
<evidence type="ECO:0000313" key="2">
    <source>
        <dbReference type="RefSeq" id="XP_013396861.1"/>
    </source>
</evidence>
<dbReference type="InParanoid" id="A0A1S3IG69"/>
<dbReference type="Pfam" id="PF10561">
    <property type="entry name" value="C2orf69"/>
    <property type="match status" value="2"/>
</dbReference>
<dbReference type="GO" id="GO:0005739">
    <property type="term" value="C:mitochondrion"/>
    <property type="evidence" value="ECO:0007669"/>
    <property type="project" value="TreeGrafter"/>
</dbReference>
<dbReference type="PANTHER" id="PTHR31296">
    <property type="entry name" value="UPF0565 PROTEIN C2ORF69"/>
    <property type="match status" value="1"/>
</dbReference>
<keyword evidence="1" id="KW-1185">Reference proteome</keyword>
<dbReference type="OrthoDB" id="419333at2759"/>
<proteinExistence type="predicted"/>
<evidence type="ECO:0000313" key="1">
    <source>
        <dbReference type="Proteomes" id="UP000085678"/>
    </source>
</evidence>
<reference evidence="2" key="1">
    <citation type="submission" date="2025-08" db="UniProtKB">
        <authorList>
            <consortium name="RefSeq"/>
        </authorList>
    </citation>
    <scope>IDENTIFICATION</scope>
    <source>
        <tissue evidence="2">Gonads</tissue>
    </source>
</reference>
<organism evidence="1 2">
    <name type="scientific">Lingula anatina</name>
    <name type="common">Brachiopod</name>
    <name type="synonym">Lingula unguis</name>
    <dbReference type="NCBI Taxonomy" id="7574"/>
    <lineage>
        <taxon>Eukaryota</taxon>
        <taxon>Metazoa</taxon>
        <taxon>Spiralia</taxon>
        <taxon>Lophotrochozoa</taxon>
        <taxon>Brachiopoda</taxon>
        <taxon>Linguliformea</taxon>
        <taxon>Lingulata</taxon>
        <taxon>Lingulida</taxon>
        <taxon>Linguloidea</taxon>
        <taxon>Lingulidae</taxon>
        <taxon>Lingula</taxon>
    </lineage>
</organism>
<dbReference type="GeneID" id="106163733"/>
<dbReference type="AlphaFoldDB" id="A0A1S3IG69"/>
<dbReference type="KEGG" id="lak:106163733"/>
<dbReference type="PANTHER" id="PTHR31296:SF1">
    <property type="entry name" value="MITOCHONDRIAL PROTEIN C2ORF69"/>
    <property type="match status" value="1"/>
</dbReference>
<gene>
    <name evidence="2" type="primary">LOC106163733</name>
</gene>
<dbReference type="InterPro" id="IPR018881">
    <property type="entry name" value="C2orf69_mit"/>
</dbReference>
<protein>
    <submittedName>
        <fullName evidence="2">UPF0565 protein C2orf69 homolog</fullName>
    </submittedName>
</protein>
<sequence>MNSNLKRTFLRILQFTACFSTGAVVKSQFTTSKAFTFSMANFPSCHRLIQIHGEDDRKNDIIFCGDIRNAVSHIIFFGGDVQDYPENMLAHRDNKHHIKWSLEATAKLLYQKHPNSAIWVIKPANMYIKTFSSFSNFVDCSEIGVPSPEPTDHGAFRHLQKLFLMGVLQAYTIPAEETHATCPSDNASSEPHPAATTLPISVVGFSKGCVVLNQLLFELQAAKADPELGKFVSQVQSMYWLDGGHNGGSKTWVTDRTILSSLVGTNIEVHVHVTPYQINDPMRKWIGKEEKKFVEELEKLGVKVKETVHFKDEPRSIENHFRVLEEFGGRT</sequence>
<dbReference type="FunCoup" id="A0A1S3IG69">
    <property type="interactions" value="1754"/>
</dbReference>
<accession>A0A1S3IG69</accession>
<name>A0A1S3IG69_LINAN</name>